<dbReference type="EMBL" id="AJFE02071400">
    <property type="status" value="NOT_ANNOTATED_CDS"/>
    <property type="molecule type" value="Genomic_DNA"/>
</dbReference>
<evidence type="ECO:0000256" key="9">
    <source>
        <dbReference type="ARBA" id="ARBA00035455"/>
    </source>
</evidence>
<proteinExistence type="inferred from homology"/>
<dbReference type="Pfam" id="PF00253">
    <property type="entry name" value="Ribosomal_S14"/>
    <property type="match status" value="1"/>
</dbReference>
<evidence type="ECO:0000313" key="11">
    <source>
        <dbReference type="Ensembl" id="ENSPPAP00000002268.1"/>
    </source>
</evidence>
<evidence type="ECO:0000256" key="2">
    <source>
        <dbReference type="ARBA" id="ARBA00004514"/>
    </source>
</evidence>
<dbReference type="PANTHER" id="PTHR12010:SF26">
    <property type="entry name" value="SMALL RIBOSOMAL SUBUNIT PROTEIN US14"/>
    <property type="match status" value="1"/>
</dbReference>
<evidence type="ECO:0000256" key="4">
    <source>
        <dbReference type="ARBA" id="ARBA00011542"/>
    </source>
</evidence>
<dbReference type="OMA" id="HICLNQH"/>
<protein>
    <recommendedName>
        <fullName evidence="8">Small ribosomal subunit protein uS14</fullName>
    </recommendedName>
    <alternativeName>
        <fullName evidence="9">40S ribosomal protein S29</fullName>
    </alternativeName>
</protein>
<dbReference type="STRING" id="9597.ENSPPAP00000002268"/>
<evidence type="ECO:0000256" key="7">
    <source>
        <dbReference type="ARBA" id="ARBA00023274"/>
    </source>
</evidence>
<dbReference type="GeneID" id="117979291"/>
<dbReference type="FunFam" id="4.10.830.10:FF:000002">
    <property type="entry name" value="40S ribosomal protein S29"/>
    <property type="match status" value="1"/>
</dbReference>
<dbReference type="GO" id="GO:0008270">
    <property type="term" value="F:zinc ion binding"/>
    <property type="evidence" value="ECO:0007669"/>
    <property type="project" value="InterPro"/>
</dbReference>
<dbReference type="AlphaFoldDB" id="A0A2R8ZHV1"/>
<evidence type="ECO:0000313" key="12">
    <source>
        <dbReference type="Proteomes" id="UP000240080"/>
    </source>
</evidence>
<dbReference type="GO" id="GO:0003735">
    <property type="term" value="F:structural constituent of ribosome"/>
    <property type="evidence" value="ECO:0007669"/>
    <property type="project" value="InterPro"/>
</dbReference>
<comment type="subcellular location">
    <subcellularLocation>
        <location evidence="2">Cytoplasm</location>
        <location evidence="2">Cytosol</location>
    </subcellularLocation>
    <subcellularLocation>
        <location evidence="1">Rough endoplasmic reticulum</location>
    </subcellularLocation>
</comment>
<evidence type="ECO:0000256" key="5">
    <source>
        <dbReference type="ARBA" id="ARBA00022723"/>
    </source>
</evidence>
<dbReference type="GO" id="GO:0022627">
    <property type="term" value="C:cytosolic small ribosomal subunit"/>
    <property type="evidence" value="ECO:0007669"/>
    <property type="project" value="TreeGrafter"/>
</dbReference>
<comment type="similarity">
    <text evidence="3">Belongs to the universal ribosomal protein uS14 family.</text>
</comment>
<comment type="subunit">
    <text evidence="4">Component of the 40S small ribosomal subunit.</text>
</comment>
<keyword evidence="5" id="KW-0479">Metal-binding</keyword>
<dbReference type="InterPro" id="IPR001209">
    <property type="entry name" value="Ribosomal_uS14"/>
</dbReference>
<reference evidence="11" key="1">
    <citation type="submission" date="2025-08" db="UniProtKB">
        <authorList>
            <consortium name="Ensembl"/>
        </authorList>
    </citation>
    <scope>IDENTIFICATION</scope>
</reference>
<dbReference type="RefSeq" id="XP_034809740.1">
    <property type="nucleotide sequence ID" value="XM_034953849.2"/>
</dbReference>
<dbReference type="Proteomes" id="UP000240080">
    <property type="component" value="Unplaced"/>
</dbReference>
<dbReference type="Gene3D" id="4.10.830.10">
    <property type="entry name" value="30s Ribosomal Protein S14, Chain N"/>
    <property type="match status" value="1"/>
</dbReference>
<dbReference type="GeneTree" id="ENSGT00940000161931"/>
<accession>A0A2R8ZHV1</accession>
<evidence type="ECO:0000256" key="6">
    <source>
        <dbReference type="ARBA" id="ARBA00022980"/>
    </source>
</evidence>
<evidence type="ECO:0000256" key="1">
    <source>
        <dbReference type="ARBA" id="ARBA00004427"/>
    </source>
</evidence>
<keyword evidence="6" id="KW-0689">Ribosomal protein</keyword>
<evidence type="ECO:0000256" key="8">
    <source>
        <dbReference type="ARBA" id="ARBA00035167"/>
    </source>
</evidence>
<dbReference type="InterPro" id="IPR039744">
    <property type="entry name" value="RIbosomal_uS14_euk_arc"/>
</dbReference>
<keyword evidence="12" id="KW-1185">Reference proteome</keyword>
<dbReference type="Bgee" id="ENSPPAG00000010296">
    <property type="expression patterns" value="Expressed in testis and 2 other cell types or tissues"/>
</dbReference>
<organism evidence="11 12">
    <name type="scientific">Pan paniscus</name>
    <name type="common">Pygmy chimpanzee</name>
    <name type="synonym">Bonobo</name>
    <dbReference type="NCBI Taxonomy" id="9597"/>
    <lineage>
        <taxon>Eukaryota</taxon>
        <taxon>Metazoa</taxon>
        <taxon>Chordata</taxon>
        <taxon>Craniata</taxon>
        <taxon>Vertebrata</taxon>
        <taxon>Euteleostomi</taxon>
        <taxon>Mammalia</taxon>
        <taxon>Eutheria</taxon>
        <taxon>Euarchontoglires</taxon>
        <taxon>Primates</taxon>
        <taxon>Haplorrhini</taxon>
        <taxon>Catarrhini</taxon>
        <taxon>Hominidae</taxon>
        <taxon>Pan</taxon>
    </lineage>
</organism>
<name>A0A2R8ZHV1_PANPA</name>
<keyword evidence="7" id="KW-0687">Ribonucleoprotein</keyword>
<dbReference type="InterPro" id="IPR043140">
    <property type="entry name" value="Ribosomal_uS14_sf"/>
</dbReference>
<evidence type="ECO:0000256" key="3">
    <source>
        <dbReference type="ARBA" id="ARBA00009083"/>
    </source>
</evidence>
<dbReference type="Ensembl" id="ENSPPAT00000011137.1">
    <property type="protein sequence ID" value="ENSPPAP00000002268.1"/>
    <property type="gene ID" value="ENSPPAG00000010296.1"/>
</dbReference>
<comment type="function">
    <text evidence="10">Component of the small ribosomal subunit. The ribosome is a large ribonucleoprotein complex responsible for the synthesis of proteins in the cell.</text>
</comment>
<dbReference type="GO" id="GO:0005791">
    <property type="term" value="C:rough endoplasmic reticulum"/>
    <property type="evidence" value="ECO:0007669"/>
    <property type="project" value="UniProtKB-SubCell"/>
</dbReference>
<dbReference type="NCBIfam" id="NF004424">
    <property type="entry name" value="PRK05766.1"/>
    <property type="match status" value="1"/>
</dbReference>
<reference evidence="11" key="2">
    <citation type="submission" date="2025-09" db="UniProtKB">
        <authorList>
            <consortium name="Ensembl"/>
        </authorList>
    </citation>
    <scope>IDENTIFICATION</scope>
</reference>
<evidence type="ECO:0000256" key="10">
    <source>
        <dbReference type="ARBA" id="ARBA00045746"/>
    </source>
</evidence>
<sequence length="81" mass="9675">MGHQELYWSRPRKFGRGSRSCRVCSNQHGLIRKYGLSKCSQCFRQYAKDIGFIKLNLMIFLQRIIQGIYPMKNHDTFLYIK</sequence>
<dbReference type="GO" id="GO:0002181">
    <property type="term" value="P:cytoplasmic translation"/>
    <property type="evidence" value="ECO:0007669"/>
    <property type="project" value="TreeGrafter"/>
</dbReference>
<dbReference type="KEGG" id="pps:117979291"/>
<dbReference type="PANTHER" id="PTHR12010">
    <property type="entry name" value="40S RIBOSOMAL PROTEIN S29"/>
    <property type="match status" value="1"/>
</dbReference>